<organism evidence="1">
    <name type="scientific">marine sediment metagenome</name>
    <dbReference type="NCBI Taxonomy" id="412755"/>
    <lineage>
        <taxon>unclassified sequences</taxon>
        <taxon>metagenomes</taxon>
        <taxon>ecological metagenomes</taxon>
    </lineage>
</organism>
<reference evidence="1" key="1">
    <citation type="journal article" date="2014" name="Front. Microbiol.">
        <title>High frequency of phylogenetically diverse reductive dehalogenase-homologous genes in deep subseafloor sedimentary metagenomes.</title>
        <authorList>
            <person name="Kawai M."/>
            <person name="Futagami T."/>
            <person name="Toyoda A."/>
            <person name="Takaki Y."/>
            <person name="Nishi S."/>
            <person name="Hori S."/>
            <person name="Arai W."/>
            <person name="Tsubouchi T."/>
            <person name="Morono Y."/>
            <person name="Uchiyama I."/>
            <person name="Ito T."/>
            <person name="Fujiyama A."/>
            <person name="Inagaki F."/>
            <person name="Takami H."/>
        </authorList>
    </citation>
    <scope>NUCLEOTIDE SEQUENCE</scope>
    <source>
        <strain evidence="1">Expedition CK06-06</strain>
    </source>
</reference>
<sequence>QSLVPYEYKIMGLWMKENIGNIENKLIMLRKAGVAFYAGSKWKGIYYGDYKGLIDYARSNQVDYLVIDAFTIPRLRP</sequence>
<evidence type="ECO:0000313" key="1">
    <source>
        <dbReference type="EMBL" id="GAG87102.1"/>
    </source>
</evidence>
<comment type="caution">
    <text evidence="1">The sequence shown here is derived from an EMBL/GenBank/DDBJ whole genome shotgun (WGS) entry which is preliminary data.</text>
</comment>
<name>X1C186_9ZZZZ</name>
<accession>X1C186</accession>
<dbReference type="EMBL" id="BART01010256">
    <property type="protein sequence ID" value="GAG87102.1"/>
    <property type="molecule type" value="Genomic_DNA"/>
</dbReference>
<protein>
    <submittedName>
        <fullName evidence="1">Uncharacterized protein</fullName>
    </submittedName>
</protein>
<dbReference type="AlphaFoldDB" id="X1C186"/>
<feature type="non-terminal residue" evidence="1">
    <location>
        <position position="1"/>
    </location>
</feature>
<gene>
    <name evidence="1" type="ORF">S01H4_22391</name>
</gene>
<proteinExistence type="predicted"/>